<keyword evidence="6" id="KW-0325">Glycoprotein</keyword>
<dbReference type="RefSeq" id="XP_014671687.1">
    <property type="nucleotide sequence ID" value="XM_014816201.1"/>
</dbReference>
<comment type="subcellular location">
    <subcellularLocation>
        <location evidence="1">Golgi apparatus membrane</location>
        <topology evidence="1">Single-pass membrane protein</topology>
    </subcellularLocation>
</comment>
<comment type="similarity">
    <text evidence="7">Belongs to the SPRING family.</text>
</comment>
<organism evidence="9 10">
    <name type="scientific">Priapulus caudatus</name>
    <name type="common">Priapulid worm</name>
    <dbReference type="NCBI Taxonomy" id="37621"/>
    <lineage>
        <taxon>Eukaryota</taxon>
        <taxon>Metazoa</taxon>
        <taxon>Ecdysozoa</taxon>
        <taxon>Scalidophora</taxon>
        <taxon>Priapulida</taxon>
        <taxon>Priapulimorpha</taxon>
        <taxon>Priapulimorphida</taxon>
        <taxon>Priapulidae</taxon>
        <taxon>Priapulus</taxon>
    </lineage>
</organism>
<evidence type="ECO:0000256" key="2">
    <source>
        <dbReference type="ARBA" id="ARBA00022692"/>
    </source>
</evidence>
<accession>A0ABM1EHL6</accession>
<reference evidence="10" key="1">
    <citation type="submission" date="2025-08" db="UniProtKB">
        <authorList>
            <consortium name="RefSeq"/>
        </authorList>
    </citation>
    <scope>IDENTIFICATION</scope>
</reference>
<evidence type="ECO:0000256" key="4">
    <source>
        <dbReference type="ARBA" id="ARBA00023034"/>
    </source>
</evidence>
<keyword evidence="5" id="KW-0472">Membrane</keyword>
<evidence type="ECO:0000256" key="8">
    <source>
        <dbReference type="ARBA" id="ARBA00023485"/>
    </source>
</evidence>
<sequence length="198" mass="22544">MFSFKTFRKRWVLLLILALSFIYCITSLYSQSRSMVIQDVDIRRSRTPKSFQWQPKFDEANSTQLKTCRNSVQGKALIADERGYVCTRVDIQPGGCCNVYSPNTKHYACDTCLKNGCCAIYEYCISCCLDPEKRPLLETVLDKAAAANNLLYSSVSDHFELCLAKCRTSSQSVQHENSYRDPKAKHCYSDHLSNSASR</sequence>
<dbReference type="InterPro" id="IPR019352">
    <property type="entry name" value="SPRING1"/>
</dbReference>
<dbReference type="GeneID" id="106812351"/>
<keyword evidence="4" id="KW-0333">Golgi apparatus</keyword>
<protein>
    <recommendedName>
        <fullName evidence="8">SREBP regulating gene protein</fullName>
    </recommendedName>
</protein>
<evidence type="ECO:0000313" key="10">
    <source>
        <dbReference type="RefSeq" id="XP_014671687.1"/>
    </source>
</evidence>
<name>A0ABM1EHL6_PRICU</name>
<dbReference type="Proteomes" id="UP000695022">
    <property type="component" value="Unplaced"/>
</dbReference>
<dbReference type="PANTHER" id="PTHR13481:SF0">
    <property type="entry name" value="SREBP REGULATING GENE PROTEIN"/>
    <property type="match status" value="1"/>
</dbReference>
<evidence type="ECO:0000256" key="5">
    <source>
        <dbReference type="ARBA" id="ARBA00023136"/>
    </source>
</evidence>
<keyword evidence="3" id="KW-1133">Transmembrane helix</keyword>
<keyword evidence="2" id="KW-0812">Transmembrane</keyword>
<keyword evidence="9" id="KW-1185">Reference proteome</keyword>
<dbReference type="PANTHER" id="PTHR13481">
    <property type="entry name" value="SREBP REGULATING GENE PROTEIN"/>
    <property type="match status" value="1"/>
</dbReference>
<dbReference type="Pfam" id="PF10218">
    <property type="entry name" value="SPRING1"/>
    <property type="match status" value="1"/>
</dbReference>
<evidence type="ECO:0000313" key="9">
    <source>
        <dbReference type="Proteomes" id="UP000695022"/>
    </source>
</evidence>
<evidence type="ECO:0000256" key="3">
    <source>
        <dbReference type="ARBA" id="ARBA00022989"/>
    </source>
</evidence>
<gene>
    <name evidence="10" type="primary">LOC106812351</name>
</gene>
<proteinExistence type="inferred from homology"/>
<evidence type="ECO:0000256" key="1">
    <source>
        <dbReference type="ARBA" id="ARBA00004194"/>
    </source>
</evidence>
<evidence type="ECO:0000256" key="7">
    <source>
        <dbReference type="ARBA" id="ARBA00023461"/>
    </source>
</evidence>
<evidence type="ECO:0000256" key="6">
    <source>
        <dbReference type="ARBA" id="ARBA00023180"/>
    </source>
</evidence>